<dbReference type="PANTHER" id="PTHR43792:SF1">
    <property type="entry name" value="N-ACETYLTRANSFERASE DOMAIN-CONTAINING PROTEIN"/>
    <property type="match status" value="1"/>
</dbReference>
<accession>A0ABY7JXS2</accession>
<dbReference type="Proteomes" id="UP001164693">
    <property type="component" value="Chromosome"/>
</dbReference>
<dbReference type="Pfam" id="PF13302">
    <property type="entry name" value="Acetyltransf_3"/>
    <property type="match status" value="1"/>
</dbReference>
<dbReference type="InterPro" id="IPR051531">
    <property type="entry name" value="N-acetyltransferase"/>
</dbReference>
<dbReference type="InterPro" id="IPR016181">
    <property type="entry name" value="Acyl_CoA_acyltransferase"/>
</dbReference>
<dbReference type="EMBL" id="CP097463">
    <property type="protein sequence ID" value="WAX55701.1"/>
    <property type="molecule type" value="Genomic_DNA"/>
</dbReference>
<evidence type="ECO:0000313" key="2">
    <source>
        <dbReference type="EMBL" id="WAX55701.1"/>
    </source>
</evidence>
<dbReference type="PROSITE" id="PS51186">
    <property type="entry name" value="GNAT"/>
    <property type="match status" value="1"/>
</dbReference>
<dbReference type="PANTHER" id="PTHR43792">
    <property type="entry name" value="GNAT FAMILY, PUTATIVE (AFU_ORTHOLOGUE AFUA_3G00765)-RELATED-RELATED"/>
    <property type="match status" value="1"/>
</dbReference>
<dbReference type="Gene3D" id="3.40.630.30">
    <property type="match status" value="1"/>
</dbReference>
<evidence type="ECO:0000259" key="1">
    <source>
        <dbReference type="PROSITE" id="PS51186"/>
    </source>
</evidence>
<proteinExistence type="predicted"/>
<organism evidence="2 3">
    <name type="scientific">Jatrophihabitans cynanchi</name>
    <dbReference type="NCBI Taxonomy" id="2944128"/>
    <lineage>
        <taxon>Bacteria</taxon>
        <taxon>Bacillati</taxon>
        <taxon>Actinomycetota</taxon>
        <taxon>Actinomycetes</taxon>
        <taxon>Jatrophihabitantales</taxon>
        <taxon>Jatrophihabitantaceae</taxon>
        <taxon>Jatrophihabitans</taxon>
    </lineage>
</organism>
<reference evidence="2" key="1">
    <citation type="submission" date="2022-05" db="EMBL/GenBank/DDBJ databases">
        <title>Jatrophihabitans sp. SB3-54 whole genome sequence.</title>
        <authorList>
            <person name="Suh M.K."/>
            <person name="Eom M.K."/>
            <person name="Kim J.S."/>
            <person name="Kim H.S."/>
            <person name="Do H.E."/>
            <person name="Shin Y.K."/>
            <person name="Lee J.-S."/>
        </authorList>
    </citation>
    <scope>NUCLEOTIDE SEQUENCE</scope>
    <source>
        <strain evidence="2">SB3-54</strain>
    </source>
</reference>
<dbReference type="SUPFAM" id="SSF55729">
    <property type="entry name" value="Acyl-CoA N-acyltransferases (Nat)"/>
    <property type="match status" value="1"/>
</dbReference>
<keyword evidence="3" id="KW-1185">Reference proteome</keyword>
<dbReference type="RefSeq" id="WP_269442223.1">
    <property type="nucleotide sequence ID" value="NZ_CP097463.1"/>
</dbReference>
<evidence type="ECO:0000313" key="3">
    <source>
        <dbReference type="Proteomes" id="UP001164693"/>
    </source>
</evidence>
<dbReference type="InterPro" id="IPR000182">
    <property type="entry name" value="GNAT_dom"/>
</dbReference>
<protein>
    <submittedName>
        <fullName evidence="2">GNAT family N-acetyltransferase</fullName>
    </submittedName>
</protein>
<sequence>MPERLETERLTLTPWADVPIATSQALVTERGEGRPTEADIAGRLQLQRDRYASDGFALYALRPKPDDAVIGYCGLVVGRSTPAEPELAYELFRDAHGRGFATEAAAAVVHAAAATGRERLWATVRTWNAPSFRVLDKLGFDRDHTTTDERGEIVWCVLALRPARLSGSCCSG</sequence>
<name>A0ABY7JXS2_9ACTN</name>
<feature type="domain" description="N-acetyltransferase" evidence="1">
    <location>
        <begin position="10"/>
        <end position="161"/>
    </location>
</feature>
<gene>
    <name evidence="2" type="ORF">M6B22_14285</name>
</gene>